<keyword evidence="1" id="KW-0732">Signal</keyword>
<dbReference type="InterPro" id="IPR023393">
    <property type="entry name" value="START-like_dom_sf"/>
</dbReference>
<comment type="caution">
    <text evidence="2">The sequence shown here is derived from an EMBL/GenBank/DDBJ whole genome shotgun (WGS) entry which is preliminary data.</text>
</comment>
<feature type="signal peptide" evidence="1">
    <location>
        <begin position="1"/>
        <end position="21"/>
    </location>
</feature>
<protein>
    <submittedName>
        <fullName evidence="2">Uncharacterized protein</fullName>
    </submittedName>
</protein>
<feature type="chain" id="PRO_5046185423" evidence="1">
    <location>
        <begin position="22"/>
        <end position="203"/>
    </location>
</feature>
<evidence type="ECO:0000313" key="3">
    <source>
        <dbReference type="Proteomes" id="UP001479436"/>
    </source>
</evidence>
<organism evidence="2 3">
    <name type="scientific">Basidiobolus ranarum</name>
    <dbReference type="NCBI Taxonomy" id="34480"/>
    <lineage>
        <taxon>Eukaryota</taxon>
        <taxon>Fungi</taxon>
        <taxon>Fungi incertae sedis</taxon>
        <taxon>Zoopagomycota</taxon>
        <taxon>Entomophthoromycotina</taxon>
        <taxon>Basidiobolomycetes</taxon>
        <taxon>Basidiobolales</taxon>
        <taxon>Basidiobolaceae</taxon>
        <taxon>Basidiobolus</taxon>
    </lineage>
</organism>
<dbReference type="EMBL" id="JASJQH010009052">
    <property type="protein sequence ID" value="KAK9685167.1"/>
    <property type="molecule type" value="Genomic_DNA"/>
</dbReference>
<dbReference type="Proteomes" id="UP001479436">
    <property type="component" value="Unassembled WGS sequence"/>
</dbReference>
<dbReference type="Gene3D" id="3.30.530.20">
    <property type="match status" value="1"/>
</dbReference>
<dbReference type="SUPFAM" id="SSF55961">
    <property type="entry name" value="Bet v1-like"/>
    <property type="match status" value="1"/>
</dbReference>
<sequence length="203" mass="22760">MHHQYQFFLLSCAYLSLGVFGLDTGRKALEEISSSTRVSLTYSAEINESIEKVWPKISHFDEIRLIDSSMESSCLISKPFSSPEKGPDGSCLIHYTNDTPVGSIRDISFADKHAYEQLVLSNPKTYQLSYRILSYPPSAKKYSPFPGSIIDEQTDVTLSPLGAERTKVTWVASFFTDKPTAMNAAFHSIYERAATGLQKLTRR</sequence>
<evidence type="ECO:0000313" key="2">
    <source>
        <dbReference type="EMBL" id="KAK9685167.1"/>
    </source>
</evidence>
<name>A0ABR2VN23_9FUNG</name>
<proteinExistence type="predicted"/>
<dbReference type="CDD" id="cd07821">
    <property type="entry name" value="PYR_PYL_RCAR_like"/>
    <property type="match status" value="1"/>
</dbReference>
<reference evidence="2 3" key="1">
    <citation type="submission" date="2023-04" db="EMBL/GenBank/DDBJ databases">
        <title>Genome of Basidiobolus ranarum AG-B5.</title>
        <authorList>
            <person name="Stajich J.E."/>
            <person name="Carter-House D."/>
            <person name="Gryganskyi A."/>
        </authorList>
    </citation>
    <scope>NUCLEOTIDE SEQUENCE [LARGE SCALE GENOMIC DNA]</scope>
    <source>
        <strain evidence="2 3">AG-B5</strain>
    </source>
</reference>
<gene>
    <name evidence="2" type="ORF">K7432_015604</name>
</gene>
<accession>A0ABR2VN23</accession>
<keyword evidence="3" id="KW-1185">Reference proteome</keyword>
<evidence type="ECO:0000256" key="1">
    <source>
        <dbReference type="SAM" id="SignalP"/>
    </source>
</evidence>